<dbReference type="SUPFAM" id="SSF52518">
    <property type="entry name" value="Thiamin diphosphate-binding fold (THDP-binding)"/>
    <property type="match status" value="1"/>
</dbReference>
<dbReference type="PANTHER" id="PTHR11516">
    <property type="entry name" value="PYRUVATE DEHYDROGENASE E1 COMPONENT, ALPHA SUBUNIT BACTERIAL AND ORGANELLAR"/>
    <property type="match status" value="1"/>
</dbReference>
<dbReference type="CDD" id="cd02000">
    <property type="entry name" value="TPP_E1_PDC_ADC_BCADC"/>
    <property type="match status" value="1"/>
</dbReference>
<reference evidence="5" key="1">
    <citation type="submission" date="2020-08" db="EMBL/GenBank/DDBJ databases">
        <title>Genome public.</title>
        <authorList>
            <person name="Liu C."/>
            <person name="Sun Q."/>
        </authorList>
    </citation>
    <scope>NUCLEOTIDE SEQUENCE</scope>
    <source>
        <strain evidence="5">NSJ-68</strain>
    </source>
</reference>
<comment type="cofactor">
    <cofactor evidence="1">
        <name>thiamine diphosphate</name>
        <dbReference type="ChEBI" id="CHEBI:58937"/>
    </cofactor>
</comment>
<dbReference type="RefSeq" id="WP_186872338.1">
    <property type="nucleotide sequence ID" value="NZ_JACOOR010000006.1"/>
</dbReference>
<keyword evidence="6" id="KW-1185">Reference proteome</keyword>
<keyword evidence="3" id="KW-0786">Thiamine pyrophosphate</keyword>
<keyword evidence="2" id="KW-0560">Oxidoreductase</keyword>
<dbReference type="AlphaFoldDB" id="A0A923LDT1"/>
<dbReference type="PANTHER" id="PTHR11516:SF60">
    <property type="entry name" value="PYRUVATE DEHYDROGENASE E1 COMPONENT SUBUNIT ALPHA"/>
    <property type="match status" value="1"/>
</dbReference>
<evidence type="ECO:0000313" key="6">
    <source>
        <dbReference type="Proteomes" id="UP000649345"/>
    </source>
</evidence>
<dbReference type="InterPro" id="IPR029061">
    <property type="entry name" value="THDP-binding"/>
</dbReference>
<dbReference type="Proteomes" id="UP000649345">
    <property type="component" value="Unassembled WGS sequence"/>
</dbReference>
<evidence type="ECO:0000313" key="5">
    <source>
        <dbReference type="EMBL" id="MBC5660433.1"/>
    </source>
</evidence>
<accession>A0A923LDT1</accession>
<evidence type="ECO:0000256" key="2">
    <source>
        <dbReference type="ARBA" id="ARBA00023002"/>
    </source>
</evidence>
<dbReference type="InterPro" id="IPR050642">
    <property type="entry name" value="PDH_E1_Alpha_Subunit"/>
</dbReference>
<dbReference type="GO" id="GO:0004739">
    <property type="term" value="F:pyruvate dehydrogenase (acetyl-transferring) activity"/>
    <property type="evidence" value="ECO:0007669"/>
    <property type="project" value="TreeGrafter"/>
</dbReference>
<protein>
    <submittedName>
        <fullName evidence="5">Thiamine pyrophosphate-dependent dehydrogenase E1 component subunit alpha</fullName>
    </submittedName>
</protein>
<name>A0A923LDT1_9FIRM</name>
<evidence type="ECO:0000256" key="1">
    <source>
        <dbReference type="ARBA" id="ARBA00001964"/>
    </source>
</evidence>
<dbReference type="EMBL" id="JACOOR010000006">
    <property type="protein sequence ID" value="MBC5660433.1"/>
    <property type="molecule type" value="Genomic_DNA"/>
</dbReference>
<comment type="caution">
    <text evidence="5">The sequence shown here is derived from an EMBL/GenBank/DDBJ whole genome shotgun (WGS) entry which is preliminary data.</text>
</comment>
<dbReference type="InterPro" id="IPR001017">
    <property type="entry name" value="DH_E1"/>
</dbReference>
<organism evidence="5 6">
    <name type="scientific">Anaerosacchariphilus hominis</name>
    <dbReference type="NCBI Taxonomy" id="2763017"/>
    <lineage>
        <taxon>Bacteria</taxon>
        <taxon>Bacillati</taxon>
        <taxon>Bacillota</taxon>
        <taxon>Clostridia</taxon>
        <taxon>Lachnospirales</taxon>
        <taxon>Lachnospiraceae</taxon>
        <taxon>Anaerosacchariphilus</taxon>
    </lineage>
</organism>
<gene>
    <name evidence="5" type="ORF">H8S44_11700</name>
</gene>
<feature type="domain" description="Dehydrogenase E1 component" evidence="4">
    <location>
        <begin position="14"/>
        <end position="312"/>
    </location>
</feature>
<dbReference type="Pfam" id="PF00676">
    <property type="entry name" value="E1_dh"/>
    <property type="match status" value="1"/>
</dbReference>
<dbReference type="Gene3D" id="3.40.50.970">
    <property type="match status" value="1"/>
</dbReference>
<evidence type="ECO:0000259" key="4">
    <source>
        <dbReference type="Pfam" id="PF00676"/>
    </source>
</evidence>
<sequence length="333" mass="36811">MALNREQKLKAYKDMLLIRQFESKLPVLIAEGHAWGEAHQYIGQEAVAVGVSSALTKEDSVTSTHRGHGHLIAKGGEVKYMFAELAGKATGYCKGKGGSMHITSLEHGIYGANGMVGQGVCIALGVAFANKYKKDHTVTVAYFGDGAANEGTIHECMNLASILKLPIIFLCENNKYAITTDADYATSVKDISVRAAGYNMPGVTVDGMDIEAVHAATLEAVNRARAGEGPTLIEAKCYRFFDHFNSYPKICPFRYRKEEEIEEWKKRDPIPAFEQKLLAEGVAQEELDSIITDVDKEIEEGVQFMIDSPYPDMSEAYTDMYTDKHYTMPIRGW</sequence>
<evidence type="ECO:0000256" key="3">
    <source>
        <dbReference type="ARBA" id="ARBA00023052"/>
    </source>
</evidence>
<dbReference type="GO" id="GO:0006086">
    <property type="term" value="P:pyruvate decarboxylation to acetyl-CoA"/>
    <property type="evidence" value="ECO:0007669"/>
    <property type="project" value="TreeGrafter"/>
</dbReference>
<proteinExistence type="predicted"/>